<gene>
    <name evidence="3" type="ORF">EZ428_23855</name>
</gene>
<protein>
    <submittedName>
        <fullName evidence="3">Uncharacterized protein</fullName>
    </submittedName>
</protein>
<keyword evidence="2" id="KW-0472">Membrane</keyword>
<dbReference type="RefSeq" id="WP_131555847.1">
    <property type="nucleotide sequence ID" value="NZ_SJSK01000010.1"/>
</dbReference>
<sequence>MGINYFISAFGTFGNPNGFQQSYLLSDLTTNIARNIKTFDLNTNAIKLFPDTKIYSIRKEVADDHFIISYSVYSYAKEPDSDRSGTFIGSSFLFVDKFAEENIVIRNLNQFQNSLVEKNVDNNTIIVRHSKDFFLSNPKDFDKIDFHLKSAKNLDFNLNSNKKLVVFCRTNSKTLESFFKKSVDLMDVYDSIYFTDSKEIAEFVRQKRIFIAVDESNFETEILKLKEEKKRKIQQAVDEFAQEKQKLDDARVKTYEEFKSQLDRNREQHLQNEKTIGEAEKNLHKINSFYDDFAREIDQLSNKLKLGSEKLNDVKQIYNQNKKVFRENIGDLTKVNFINTFSQPKPTTDIREIFHQSYNWDSQQNSIRVKDIRESQKEDKQIIFKVLSLVFLVFWIVTLAYLLLFNMPNKETVIISEPEQQQEQVEKNMVPTIEKELVPAPNAELSEKDYGLVDKKVRTNMPIDEIVQIIFKTNPTDINSFYSQQIDEYANELFKRNKTSFTEKDNRYFFVTDTLKHIPSYRNK</sequence>
<organism evidence="3 4">
    <name type="scientific">Pedobacter frigiditerrae</name>
    <dbReference type="NCBI Taxonomy" id="2530452"/>
    <lineage>
        <taxon>Bacteria</taxon>
        <taxon>Pseudomonadati</taxon>
        <taxon>Bacteroidota</taxon>
        <taxon>Sphingobacteriia</taxon>
        <taxon>Sphingobacteriales</taxon>
        <taxon>Sphingobacteriaceae</taxon>
        <taxon>Pedobacter</taxon>
    </lineage>
</organism>
<feature type="coiled-coil region" evidence="1">
    <location>
        <begin position="223"/>
        <end position="253"/>
    </location>
</feature>
<accession>A0A4R0MIU4</accession>
<dbReference type="Proteomes" id="UP000292884">
    <property type="component" value="Unassembled WGS sequence"/>
</dbReference>
<comment type="caution">
    <text evidence="3">The sequence shown here is derived from an EMBL/GenBank/DDBJ whole genome shotgun (WGS) entry which is preliminary data.</text>
</comment>
<dbReference type="EMBL" id="SJSK01000010">
    <property type="protein sequence ID" value="TCC86501.1"/>
    <property type="molecule type" value="Genomic_DNA"/>
</dbReference>
<evidence type="ECO:0000313" key="4">
    <source>
        <dbReference type="Proteomes" id="UP000292884"/>
    </source>
</evidence>
<evidence type="ECO:0000313" key="3">
    <source>
        <dbReference type="EMBL" id="TCC86501.1"/>
    </source>
</evidence>
<keyword evidence="2" id="KW-1133">Transmembrane helix</keyword>
<proteinExistence type="predicted"/>
<dbReference type="OrthoDB" id="948999at2"/>
<keyword evidence="2" id="KW-0812">Transmembrane</keyword>
<name>A0A4R0MIU4_9SPHI</name>
<evidence type="ECO:0000256" key="1">
    <source>
        <dbReference type="SAM" id="Coils"/>
    </source>
</evidence>
<evidence type="ECO:0000256" key="2">
    <source>
        <dbReference type="SAM" id="Phobius"/>
    </source>
</evidence>
<feature type="transmembrane region" description="Helical" evidence="2">
    <location>
        <begin position="382"/>
        <end position="404"/>
    </location>
</feature>
<dbReference type="AlphaFoldDB" id="A0A4R0MIU4"/>
<keyword evidence="4" id="KW-1185">Reference proteome</keyword>
<reference evidence="3 4" key="1">
    <citation type="submission" date="2019-02" db="EMBL/GenBank/DDBJ databases">
        <title>Pedobacter sp. RP-1-13 sp. nov., isolated from Arctic soil.</title>
        <authorList>
            <person name="Dahal R.H."/>
        </authorList>
    </citation>
    <scope>NUCLEOTIDE SEQUENCE [LARGE SCALE GENOMIC DNA]</scope>
    <source>
        <strain evidence="3 4">RP-1-13</strain>
    </source>
</reference>
<keyword evidence="1" id="KW-0175">Coiled coil</keyword>